<evidence type="ECO:0008006" key="5">
    <source>
        <dbReference type="Google" id="ProtNLM"/>
    </source>
</evidence>
<evidence type="ECO:0000256" key="1">
    <source>
        <dbReference type="SAM" id="MobiDB-lite"/>
    </source>
</evidence>
<keyword evidence="2" id="KW-0732">Signal</keyword>
<comment type="caution">
    <text evidence="3">The sequence shown here is derived from an EMBL/GenBank/DDBJ whole genome shotgun (WGS) entry which is preliminary data.</text>
</comment>
<proteinExistence type="predicted"/>
<dbReference type="RefSeq" id="WP_219687899.1">
    <property type="nucleotide sequence ID" value="NZ_WMBF01000045.1"/>
</dbReference>
<sequence length="91" mass="9167">MSNQKRALAVLTLAAAALAMGGAAEAAATAVHDGPVKKNTTGRAIGDTLRDPGTTSKHLIEGTKTGLTTAKTTLELAQRGMLPTNGELGGR</sequence>
<feature type="region of interest" description="Disordered" evidence="1">
    <location>
        <begin position="28"/>
        <end position="59"/>
    </location>
</feature>
<dbReference type="EMBL" id="WMBF01000045">
    <property type="protein sequence ID" value="MBW5421381.1"/>
    <property type="molecule type" value="Genomic_DNA"/>
</dbReference>
<organism evidence="3 4">
    <name type="scientific">Streptomyces anatolicus</name>
    <dbReference type="NCBI Taxonomy" id="2675858"/>
    <lineage>
        <taxon>Bacteria</taxon>
        <taxon>Bacillati</taxon>
        <taxon>Actinomycetota</taxon>
        <taxon>Actinomycetes</taxon>
        <taxon>Kitasatosporales</taxon>
        <taxon>Streptomycetaceae</taxon>
        <taxon>Streptomyces</taxon>
    </lineage>
</organism>
<keyword evidence="4" id="KW-1185">Reference proteome</keyword>
<gene>
    <name evidence="3" type="ORF">GKQ77_07345</name>
</gene>
<protein>
    <recommendedName>
        <fullName evidence="5">ATP-binding protein</fullName>
    </recommendedName>
</protein>
<feature type="signal peptide" evidence="2">
    <location>
        <begin position="1"/>
        <end position="26"/>
    </location>
</feature>
<reference evidence="3 4" key="1">
    <citation type="submission" date="2019-11" db="EMBL/GenBank/DDBJ databases">
        <authorList>
            <person name="Ay H."/>
        </authorList>
    </citation>
    <scope>NUCLEOTIDE SEQUENCE [LARGE SCALE GENOMIC DNA]</scope>
    <source>
        <strain evidence="3 4">BG9H</strain>
    </source>
</reference>
<evidence type="ECO:0000313" key="4">
    <source>
        <dbReference type="Proteomes" id="UP001197114"/>
    </source>
</evidence>
<dbReference type="Proteomes" id="UP001197114">
    <property type="component" value="Unassembled WGS sequence"/>
</dbReference>
<name>A0ABS6YIX6_9ACTN</name>
<evidence type="ECO:0000313" key="3">
    <source>
        <dbReference type="EMBL" id="MBW5421381.1"/>
    </source>
</evidence>
<feature type="chain" id="PRO_5046347678" description="ATP-binding protein" evidence="2">
    <location>
        <begin position="27"/>
        <end position="91"/>
    </location>
</feature>
<evidence type="ECO:0000256" key="2">
    <source>
        <dbReference type="SAM" id="SignalP"/>
    </source>
</evidence>
<accession>A0ABS6YIX6</accession>